<comment type="caution">
    <text evidence="2">The sequence shown here is derived from an EMBL/GenBank/DDBJ whole genome shotgun (WGS) entry which is preliminary data.</text>
</comment>
<organism evidence="2 3">
    <name type="scientific">Laodelphax striatellus</name>
    <name type="common">Small brown planthopper</name>
    <name type="synonym">Delphax striatella</name>
    <dbReference type="NCBI Taxonomy" id="195883"/>
    <lineage>
        <taxon>Eukaryota</taxon>
        <taxon>Metazoa</taxon>
        <taxon>Ecdysozoa</taxon>
        <taxon>Arthropoda</taxon>
        <taxon>Hexapoda</taxon>
        <taxon>Insecta</taxon>
        <taxon>Pterygota</taxon>
        <taxon>Neoptera</taxon>
        <taxon>Paraneoptera</taxon>
        <taxon>Hemiptera</taxon>
        <taxon>Auchenorrhyncha</taxon>
        <taxon>Fulgoroidea</taxon>
        <taxon>Delphacidae</taxon>
        <taxon>Criomorphinae</taxon>
        <taxon>Laodelphax</taxon>
    </lineage>
</organism>
<dbReference type="AlphaFoldDB" id="A0A482WQQ6"/>
<accession>A0A482WQQ6</accession>
<dbReference type="InParanoid" id="A0A482WQQ6"/>
<reference evidence="2 3" key="1">
    <citation type="journal article" date="2017" name="Gigascience">
        <title>Genome sequence of the small brown planthopper, Laodelphax striatellus.</title>
        <authorList>
            <person name="Zhu J."/>
            <person name="Jiang F."/>
            <person name="Wang X."/>
            <person name="Yang P."/>
            <person name="Bao Y."/>
            <person name="Zhao W."/>
            <person name="Wang W."/>
            <person name="Lu H."/>
            <person name="Wang Q."/>
            <person name="Cui N."/>
            <person name="Li J."/>
            <person name="Chen X."/>
            <person name="Luo L."/>
            <person name="Yu J."/>
            <person name="Kang L."/>
            <person name="Cui F."/>
        </authorList>
    </citation>
    <scope>NUCLEOTIDE SEQUENCE [LARGE SCALE GENOMIC DNA]</scope>
    <source>
        <strain evidence="2">Lst14</strain>
    </source>
</reference>
<name>A0A482WQQ6_LAOST</name>
<keyword evidence="3" id="KW-1185">Reference proteome</keyword>
<evidence type="ECO:0000256" key="1">
    <source>
        <dbReference type="SAM" id="MobiDB-lite"/>
    </source>
</evidence>
<gene>
    <name evidence="2" type="ORF">LSTR_LSTR008487</name>
</gene>
<sequence>MRRFPCCFFEWCPVCFWPEGGARSSNLERASGKKLTFRPQRTAQGGGGRGNHTLWRRNLRRTSTTLPVPPEIIDNRQRRRVMGGRKVMYPSLFTYR</sequence>
<evidence type="ECO:0000313" key="3">
    <source>
        <dbReference type="Proteomes" id="UP000291343"/>
    </source>
</evidence>
<evidence type="ECO:0000313" key="2">
    <source>
        <dbReference type="EMBL" id="RZF35917.1"/>
    </source>
</evidence>
<dbReference type="EMBL" id="QKKF02027198">
    <property type="protein sequence ID" value="RZF35917.1"/>
    <property type="molecule type" value="Genomic_DNA"/>
</dbReference>
<feature type="region of interest" description="Disordered" evidence="1">
    <location>
        <begin position="30"/>
        <end position="53"/>
    </location>
</feature>
<proteinExistence type="predicted"/>
<protein>
    <submittedName>
        <fullName evidence="2">Uncharacterized protein</fullName>
    </submittedName>
</protein>
<dbReference type="Proteomes" id="UP000291343">
    <property type="component" value="Unassembled WGS sequence"/>
</dbReference>